<protein>
    <submittedName>
        <fullName evidence="3">Uncharacterized protein</fullName>
    </submittedName>
</protein>
<dbReference type="EMBL" id="OFTC01000003">
    <property type="protein sequence ID" value="SOZ34599.1"/>
    <property type="molecule type" value="Genomic_DNA"/>
</dbReference>
<dbReference type="Proteomes" id="UP000255168">
    <property type="component" value="Chromosome I"/>
</dbReference>
<evidence type="ECO:0000313" key="2">
    <source>
        <dbReference type="EMBL" id="SOZ34599.1"/>
    </source>
</evidence>
<proteinExistence type="predicted"/>
<evidence type="ECO:0000313" key="5">
    <source>
        <dbReference type="Proteomes" id="UP000256710"/>
    </source>
</evidence>
<dbReference type="Proteomes" id="UP000256710">
    <property type="component" value="Unassembled WGS sequence"/>
</dbReference>
<reference evidence="4 5" key="1">
    <citation type="submission" date="2018-01" db="EMBL/GenBank/DDBJ databases">
        <authorList>
            <person name="Clerissi C."/>
        </authorList>
    </citation>
    <scope>NUCLEOTIDE SEQUENCE [LARGE SCALE GENOMIC DNA]</scope>
    <source>
        <strain evidence="2">Cupriavidus taiwanensis STM 6082</strain>
        <strain evidence="3">Cupriavidus taiwanensis STM 6160</strain>
    </source>
</reference>
<dbReference type="RefSeq" id="WP_018005844.1">
    <property type="nucleotide sequence ID" value="NZ_AQUR01000093.1"/>
</dbReference>
<gene>
    <name evidence="2" type="ORF">CBM2605_A110003</name>
    <name evidence="3" type="ORF">CBM2607_11363</name>
</gene>
<dbReference type="AlphaFoldDB" id="A0A375H6C3"/>
<evidence type="ECO:0000256" key="1">
    <source>
        <dbReference type="SAM" id="MobiDB-lite"/>
    </source>
</evidence>
<evidence type="ECO:0000313" key="4">
    <source>
        <dbReference type="Proteomes" id="UP000255168"/>
    </source>
</evidence>
<name>A0A375H6C3_9BURK</name>
<keyword evidence="5" id="KW-1185">Reference proteome</keyword>
<evidence type="ECO:0000313" key="3">
    <source>
        <dbReference type="EMBL" id="SPD46426.1"/>
    </source>
</evidence>
<organism evidence="3 4">
    <name type="scientific">Cupriavidus neocaledonicus</name>
    <dbReference type="NCBI Taxonomy" id="1040979"/>
    <lineage>
        <taxon>Bacteria</taxon>
        <taxon>Pseudomonadati</taxon>
        <taxon>Pseudomonadota</taxon>
        <taxon>Betaproteobacteria</taxon>
        <taxon>Burkholderiales</taxon>
        <taxon>Burkholderiaceae</taxon>
        <taxon>Cupriavidus</taxon>
    </lineage>
</organism>
<sequence length="44" mass="4500">MNATPGATLHQAAAYQTLDDNRNPGKAPSFISAQYRGGAHSAAA</sequence>
<accession>A0A375H6C3</accession>
<dbReference type="EMBL" id="LT984806">
    <property type="protein sequence ID" value="SPD46426.1"/>
    <property type="molecule type" value="Genomic_DNA"/>
</dbReference>
<feature type="region of interest" description="Disordered" evidence="1">
    <location>
        <begin position="19"/>
        <end position="44"/>
    </location>
</feature>